<dbReference type="PANTHER" id="PTHR12942">
    <property type="entry name" value="STEP II SPLICING FACTOR SLU7"/>
    <property type="match status" value="1"/>
</dbReference>
<dbReference type="Proteomes" id="UP000316621">
    <property type="component" value="Chromosome 11"/>
</dbReference>
<keyword evidence="11" id="KW-1185">Reference proteome</keyword>
<evidence type="ECO:0000256" key="2">
    <source>
        <dbReference type="ARBA" id="ARBA00007203"/>
    </source>
</evidence>
<comment type="subunit">
    <text evidence="7">Associated with the spliceosome.</text>
</comment>
<dbReference type="EMBL" id="CM010725">
    <property type="protein sequence ID" value="RZC84579.1"/>
    <property type="molecule type" value="Genomic_DNA"/>
</dbReference>
<name>A0A4Y7LK85_PAPSO</name>
<evidence type="ECO:0000256" key="3">
    <source>
        <dbReference type="ARBA" id="ARBA00022664"/>
    </source>
</evidence>
<keyword evidence="3 7" id="KW-0507">mRNA processing</keyword>
<dbReference type="InterPro" id="IPR021715">
    <property type="entry name" value="Slu7_dom"/>
</dbReference>
<dbReference type="STRING" id="3469.A0A4Y7LK85"/>
<dbReference type="InterPro" id="IPR039974">
    <property type="entry name" value="Splicing_factor_SLU7"/>
</dbReference>
<dbReference type="OMA" id="GVGDIWG"/>
<feature type="compositionally biased region" description="Low complexity" evidence="8">
    <location>
        <begin position="1"/>
        <end position="14"/>
    </location>
</feature>
<comment type="function">
    <text evidence="7">Involved in pre-mRNA splicing.</text>
</comment>
<evidence type="ECO:0000313" key="11">
    <source>
        <dbReference type="Proteomes" id="UP000316621"/>
    </source>
</evidence>
<gene>
    <name evidence="10" type="ORF">C5167_047364</name>
</gene>
<evidence type="ECO:0000256" key="1">
    <source>
        <dbReference type="ARBA" id="ARBA00004123"/>
    </source>
</evidence>
<keyword evidence="6 7" id="KW-0539">Nucleus</keyword>
<dbReference type="GO" id="GO:0005681">
    <property type="term" value="C:spliceosomal complex"/>
    <property type="evidence" value="ECO:0007669"/>
    <property type="project" value="UniProtKB-UniRule"/>
</dbReference>
<comment type="similarity">
    <text evidence="2 7">Belongs to the SLU7 family.</text>
</comment>
<dbReference type="GO" id="GO:0000398">
    <property type="term" value="P:mRNA splicing, via spliceosome"/>
    <property type="evidence" value="ECO:0007669"/>
    <property type="project" value="UniProtKB-UniRule"/>
</dbReference>
<evidence type="ECO:0000256" key="4">
    <source>
        <dbReference type="ARBA" id="ARBA00022728"/>
    </source>
</evidence>
<evidence type="ECO:0000256" key="8">
    <source>
        <dbReference type="SAM" id="MobiDB-lite"/>
    </source>
</evidence>
<proteinExistence type="inferred from homology"/>
<feature type="domain" description="Pre-mRNA-splicing factor SLU7" evidence="9">
    <location>
        <begin position="1"/>
        <end position="141"/>
    </location>
</feature>
<dbReference type="Pfam" id="PF11708">
    <property type="entry name" value="Slu7"/>
    <property type="match status" value="1"/>
</dbReference>
<evidence type="ECO:0000313" key="10">
    <source>
        <dbReference type="EMBL" id="RZC84579.1"/>
    </source>
</evidence>
<comment type="subcellular location">
    <subcellularLocation>
        <location evidence="1 7">Nucleus</location>
    </subcellularLocation>
</comment>
<feature type="region of interest" description="Disordered" evidence="8">
    <location>
        <begin position="1"/>
        <end position="24"/>
    </location>
</feature>
<evidence type="ECO:0000256" key="5">
    <source>
        <dbReference type="ARBA" id="ARBA00023187"/>
    </source>
</evidence>
<reference evidence="10 11" key="1">
    <citation type="journal article" date="2018" name="Science">
        <title>The opium poppy genome and morphinan production.</title>
        <authorList>
            <person name="Guo L."/>
            <person name="Winzer T."/>
            <person name="Yang X."/>
            <person name="Li Y."/>
            <person name="Ning Z."/>
            <person name="He Z."/>
            <person name="Teodor R."/>
            <person name="Lu Y."/>
            <person name="Bowser T.A."/>
            <person name="Graham I.A."/>
            <person name="Ye K."/>
        </authorList>
    </citation>
    <scope>NUCLEOTIDE SEQUENCE [LARGE SCALE GENOMIC DNA]</scope>
    <source>
        <strain evidence="11">cv. HN1</strain>
        <tissue evidence="10">Leaves</tissue>
    </source>
</reference>
<protein>
    <recommendedName>
        <fullName evidence="7">Pre-mRNA-splicing factor SLU7</fullName>
    </recommendedName>
</protein>
<dbReference type="Gramene" id="RZC84579">
    <property type="protein sequence ID" value="RZC84579"/>
    <property type="gene ID" value="C5167_047364"/>
</dbReference>
<dbReference type="PANTHER" id="PTHR12942:SF2">
    <property type="entry name" value="PRE-MRNA-SPLICING FACTOR SLU7"/>
    <property type="match status" value="1"/>
</dbReference>
<keyword evidence="4 7" id="KW-0747">Spliceosome</keyword>
<dbReference type="AlphaFoldDB" id="A0A4Y7LK85"/>
<accession>A0A4Y7LK85</accession>
<organism evidence="10 11">
    <name type="scientific">Papaver somniferum</name>
    <name type="common">Opium poppy</name>
    <dbReference type="NCBI Taxonomy" id="3469"/>
    <lineage>
        <taxon>Eukaryota</taxon>
        <taxon>Viridiplantae</taxon>
        <taxon>Streptophyta</taxon>
        <taxon>Embryophyta</taxon>
        <taxon>Tracheophyta</taxon>
        <taxon>Spermatophyta</taxon>
        <taxon>Magnoliopsida</taxon>
        <taxon>Ranunculales</taxon>
        <taxon>Papaveraceae</taxon>
        <taxon>Papaveroideae</taxon>
        <taxon>Papaver</taxon>
    </lineage>
</organism>
<evidence type="ECO:0000256" key="6">
    <source>
        <dbReference type="ARBA" id="ARBA00023242"/>
    </source>
</evidence>
<keyword evidence="5 7" id="KW-0508">mRNA splicing</keyword>
<evidence type="ECO:0000256" key="7">
    <source>
        <dbReference type="RuleBase" id="RU367071"/>
    </source>
</evidence>
<sequence>MRENPNPDCDPNENFYAGDNQNRETGQASEFKKLNAYALESSSKGQDVHLQAAPSQAELLYKKFRVSKGMLGSKTRDAIMQKYGNAANEDDIPRELLLGQSERQVEYDRAGRTIKGHEMVIQRSKYEEGQCINNHTTVWGSWWRDHQWGYKCCNQMIRNSYCTGIAGIVAAEAATDLIKANIYHKETSQEPAPAEQKLKLASWGTDIPEDLVLDVKQLNEALQKEDGRRREERDERKRKYNVKWNDEVTAEDMEAYRMKKVHHDDPMKDFLNYRSIQTV</sequence>
<evidence type="ECO:0000259" key="9">
    <source>
        <dbReference type="Pfam" id="PF11708"/>
    </source>
</evidence>
<dbReference type="GO" id="GO:0030628">
    <property type="term" value="F:pre-mRNA 3'-splice site binding"/>
    <property type="evidence" value="ECO:0007669"/>
    <property type="project" value="UniProtKB-UniRule"/>
</dbReference>